<dbReference type="InterPro" id="IPR000847">
    <property type="entry name" value="LysR_HTH_N"/>
</dbReference>
<dbReference type="PANTHER" id="PTHR30346:SF17">
    <property type="entry name" value="LYSR FAMILY TRANSCRIPTIONAL REGULATOR"/>
    <property type="match status" value="1"/>
</dbReference>
<evidence type="ECO:0000256" key="4">
    <source>
        <dbReference type="ARBA" id="ARBA00023163"/>
    </source>
</evidence>
<feature type="domain" description="HTH lysR-type" evidence="5">
    <location>
        <begin position="1"/>
        <end position="58"/>
    </location>
</feature>
<sequence>MDLRHLRYFLCVAEEMHFGRAAQRLGISQPPLSQQIRALEEELGARLFERTSRRVTLTDVGRLFAPEARAALDRAEQAMQVARQAQSGEIGRLAIGFTPSGPFVPCVARALYDFRQSHPGVELSLREWSRDEQIEGIERRQIDIGIVRGFDPPPLPPGLVARTLTEEEMLLAIREDHPIATQAGAPAIADLKGEPMVFYNATSGAGFNENFFALCNKAGFQPNIVQEAGSLATLLGLVAAGFGATILAHSLTRLHVDNLVYRKLATPVTSRLWLIHRMDMSPTTQAFRRTILEPG</sequence>
<evidence type="ECO:0000313" key="7">
    <source>
        <dbReference type="Proteomes" id="UP001595681"/>
    </source>
</evidence>
<dbReference type="PRINTS" id="PR00039">
    <property type="entry name" value="HTHLYSR"/>
</dbReference>
<dbReference type="InterPro" id="IPR036388">
    <property type="entry name" value="WH-like_DNA-bd_sf"/>
</dbReference>
<dbReference type="SUPFAM" id="SSF46785">
    <property type="entry name" value="Winged helix' DNA-binding domain"/>
    <property type="match status" value="1"/>
</dbReference>
<comment type="caution">
    <text evidence="6">The sequence shown here is derived from an EMBL/GenBank/DDBJ whole genome shotgun (WGS) entry which is preliminary data.</text>
</comment>
<dbReference type="CDD" id="cd08414">
    <property type="entry name" value="PBP2_LTTR_aromatics_like"/>
    <property type="match status" value="1"/>
</dbReference>
<dbReference type="Gene3D" id="3.40.190.10">
    <property type="entry name" value="Periplasmic binding protein-like II"/>
    <property type="match status" value="2"/>
</dbReference>
<dbReference type="EMBL" id="JBHRVU010000005">
    <property type="protein sequence ID" value="MFC3443591.1"/>
    <property type="molecule type" value="Genomic_DNA"/>
</dbReference>
<dbReference type="Gene3D" id="1.10.10.10">
    <property type="entry name" value="Winged helix-like DNA-binding domain superfamily/Winged helix DNA-binding domain"/>
    <property type="match status" value="1"/>
</dbReference>
<proteinExistence type="inferred from homology"/>
<comment type="similarity">
    <text evidence="1">Belongs to the LysR transcriptional regulatory family.</text>
</comment>
<dbReference type="PROSITE" id="PS50931">
    <property type="entry name" value="HTH_LYSR"/>
    <property type="match status" value="1"/>
</dbReference>
<dbReference type="Proteomes" id="UP001595681">
    <property type="component" value="Unassembled WGS sequence"/>
</dbReference>
<evidence type="ECO:0000256" key="3">
    <source>
        <dbReference type="ARBA" id="ARBA00023125"/>
    </source>
</evidence>
<gene>
    <name evidence="6" type="ORF">ACFOKF_20750</name>
</gene>
<evidence type="ECO:0000256" key="1">
    <source>
        <dbReference type="ARBA" id="ARBA00009437"/>
    </source>
</evidence>
<keyword evidence="2" id="KW-0805">Transcription regulation</keyword>
<protein>
    <submittedName>
        <fullName evidence="6">LysR substrate-binding domain-containing protein</fullName>
    </submittedName>
</protein>
<keyword evidence="7" id="KW-1185">Reference proteome</keyword>
<accession>A0ABV7NN53</accession>
<organism evidence="6 7">
    <name type="scientific">Sphingobium rhizovicinum</name>
    <dbReference type="NCBI Taxonomy" id="432308"/>
    <lineage>
        <taxon>Bacteria</taxon>
        <taxon>Pseudomonadati</taxon>
        <taxon>Pseudomonadota</taxon>
        <taxon>Alphaproteobacteria</taxon>
        <taxon>Sphingomonadales</taxon>
        <taxon>Sphingomonadaceae</taxon>
        <taxon>Sphingobium</taxon>
    </lineage>
</organism>
<dbReference type="RefSeq" id="WP_380798413.1">
    <property type="nucleotide sequence ID" value="NZ_JBHRVU010000005.1"/>
</dbReference>
<keyword evidence="3" id="KW-0238">DNA-binding</keyword>
<dbReference type="PANTHER" id="PTHR30346">
    <property type="entry name" value="TRANSCRIPTIONAL DUAL REGULATOR HCAR-RELATED"/>
    <property type="match status" value="1"/>
</dbReference>
<evidence type="ECO:0000259" key="5">
    <source>
        <dbReference type="PROSITE" id="PS50931"/>
    </source>
</evidence>
<dbReference type="InterPro" id="IPR036390">
    <property type="entry name" value="WH_DNA-bd_sf"/>
</dbReference>
<name>A0ABV7NN53_9SPHN</name>
<dbReference type="Pfam" id="PF00126">
    <property type="entry name" value="HTH_1"/>
    <property type="match status" value="1"/>
</dbReference>
<keyword evidence="4" id="KW-0804">Transcription</keyword>
<evidence type="ECO:0000313" key="6">
    <source>
        <dbReference type="EMBL" id="MFC3443591.1"/>
    </source>
</evidence>
<dbReference type="SUPFAM" id="SSF53850">
    <property type="entry name" value="Periplasmic binding protein-like II"/>
    <property type="match status" value="1"/>
</dbReference>
<reference evidence="7" key="1">
    <citation type="journal article" date="2019" name="Int. J. Syst. Evol. Microbiol.">
        <title>The Global Catalogue of Microorganisms (GCM) 10K type strain sequencing project: providing services to taxonomists for standard genome sequencing and annotation.</title>
        <authorList>
            <consortium name="The Broad Institute Genomics Platform"/>
            <consortium name="The Broad Institute Genome Sequencing Center for Infectious Disease"/>
            <person name="Wu L."/>
            <person name="Ma J."/>
        </authorList>
    </citation>
    <scope>NUCLEOTIDE SEQUENCE [LARGE SCALE GENOMIC DNA]</scope>
    <source>
        <strain evidence="7">CCM 7491</strain>
    </source>
</reference>
<dbReference type="Pfam" id="PF03466">
    <property type="entry name" value="LysR_substrate"/>
    <property type="match status" value="1"/>
</dbReference>
<dbReference type="InterPro" id="IPR005119">
    <property type="entry name" value="LysR_subst-bd"/>
</dbReference>
<evidence type="ECO:0000256" key="2">
    <source>
        <dbReference type="ARBA" id="ARBA00023015"/>
    </source>
</evidence>